<dbReference type="Pfam" id="PF06985">
    <property type="entry name" value="HET"/>
    <property type="match status" value="1"/>
</dbReference>
<dbReference type="PANTHER" id="PTHR33112">
    <property type="entry name" value="DOMAIN PROTEIN, PUTATIVE-RELATED"/>
    <property type="match status" value="1"/>
</dbReference>
<dbReference type="EMBL" id="KI912109">
    <property type="protein sequence ID" value="ETS86568.1"/>
    <property type="molecule type" value="Genomic_DNA"/>
</dbReference>
<evidence type="ECO:0000259" key="2">
    <source>
        <dbReference type="Pfam" id="PF06985"/>
    </source>
</evidence>
<sequence length="679" mass="75583">MALCSRCLAIPFGILPDHPPVGSFYRLFDESELPSISCEYEQQQPLGYPWHTDLDSLAASVSACVLCATIHQGFQVWLSHFERGQKKQFYVEFQDTYDESVPSGERLWLTKRPSQSPGLSVLAKDPKKRRKFYVLAVVAFSVDASNPAAHVMQLRPPELDSGSVHSLNIAAEFLKACRDQHDGCHVEESPLPTRVLDTDLPDGMVKLIEPHGQSGKYACLSYCWGGVDNFITSQSTIDSRRSGFHVSELPKTLGDAVKTIRHLGIRYLWVDSLCICQDDPQDWAQESARMADVYSNAYLVIAANRSADASGGCFHSRTAQPSCEVDLPGYADNVHVRCVLLSDEIDWDHGGFTSEPLSKRAWGLQERALARRVLHFNSRQLYYECDNGIVSEDGSRQTRLHGNLPRPHQKIVQSDKENLHTLWYSLVWEYGERDLTYATDKLPAMSGLARVLSTRIGADYVAGIWSDALIDGLAWQSLDSGQPALQDPYVGPSWSWASYGGVAAIGHGRRSRYIDIATVLNWKLELKSEANPFGALSGASLQIRGPIVPLFASEDTDEDAVKRERAGLPPSVRGTTSDVEDAESSEYIFFDYEEVPRSGTWRNMSMKVLLLATLVAENGNDEDKDEETEPDPSVFGLVVIDAGAPTANEMQRIGWMFLPAKEADRIQEDEANWRTTNLI</sequence>
<dbReference type="OrthoDB" id="47007at2759"/>
<gene>
    <name evidence="3" type="ORF">PFICI_00396</name>
</gene>
<dbReference type="KEGG" id="pfy:PFICI_00396"/>
<dbReference type="GeneID" id="19265409"/>
<keyword evidence="4" id="KW-1185">Reference proteome</keyword>
<dbReference type="RefSeq" id="XP_007827168.1">
    <property type="nucleotide sequence ID" value="XM_007828977.1"/>
</dbReference>
<proteinExistence type="predicted"/>
<name>W3XKI3_PESFW</name>
<dbReference type="HOGENOM" id="CLU_002639_3_2_1"/>
<protein>
    <recommendedName>
        <fullName evidence="2">Heterokaryon incompatibility domain-containing protein</fullName>
    </recommendedName>
</protein>
<dbReference type="InParanoid" id="W3XKI3"/>
<feature type="domain" description="Heterokaryon incompatibility" evidence="2">
    <location>
        <begin position="217"/>
        <end position="366"/>
    </location>
</feature>
<dbReference type="InterPro" id="IPR010730">
    <property type="entry name" value="HET"/>
</dbReference>
<dbReference type="OMA" id="WYLILED"/>
<evidence type="ECO:0000313" key="3">
    <source>
        <dbReference type="EMBL" id="ETS86568.1"/>
    </source>
</evidence>
<dbReference type="eggNOG" id="ENOG502SICY">
    <property type="taxonomic scope" value="Eukaryota"/>
</dbReference>
<dbReference type="Proteomes" id="UP000030651">
    <property type="component" value="Unassembled WGS sequence"/>
</dbReference>
<dbReference type="AlphaFoldDB" id="W3XKI3"/>
<evidence type="ECO:0000313" key="4">
    <source>
        <dbReference type="Proteomes" id="UP000030651"/>
    </source>
</evidence>
<feature type="region of interest" description="Disordered" evidence="1">
    <location>
        <begin position="558"/>
        <end position="577"/>
    </location>
</feature>
<dbReference type="PANTHER" id="PTHR33112:SF13">
    <property type="entry name" value="HETEROKARYON INCOMPATIBILITY DOMAIN-CONTAINING PROTEIN"/>
    <property type="match status" value="1"/>
</dbReference>
<accession>W3XKI3</accession>
<reference evidence="4" key="1">
    <citation type="journal article" date="2015" name="BMC Genomics">
        <title>Genomic and transcriptomic analysis of the endophytic fungus Pestalotiopsis fici reveals its lifestyle and high potential for synthesis of natural products.</title>
        <authorList>
            <person name="Wang X."/>
            <person name="Zhang X."/>
            <person name="Liu L."/>
            <person name="Xiang M."/>
            <person name="Wang W."/>
            <person name="Sun X."/>
            <person name="Che Y."/>
            <person name="Guo L."/>
            <person name="Liu G."/>
            <person name="Guo L."/>
            <person name="Wang C."/>
            <person name="Yin W.B."/>
            <person name="Stadler M."/>
            <person name="Zhang X."/>
            <person name="Liu X."/>
        </authorList>
    </citation>
    <scope>NUCLEOTIDE SEQUENCE [LARGE SCALE GENOMIC DNA]</scope>
    <source>
        <strain evidence="4">W106-1 / CGMCC3.15140</strain>
    </source>
</reference>
<organism evidence="3 4">
    <name type="scientific">Pestalotiopsis fici (strain W106-1 / CGMCC3.15140)</name>
    <dbReference type="NCBI Taxonomy" id="1229662"/>
    <lineage>
        <taxon>Eukaryota</taxon>
        <taxon>Fungi</taxon>
        <taxon>Dikarya</taxon>
        <taxon>Ascomycota</taxon>
        <taxon>Pezizomycotina</taxon>
        <taxon>Sordariomycetes</taxon>
        <taxon>Xylariomycetidae</taxon>
        <taxon>Amphisphaeriales</taxon>
        <taxon>Sporocadaceae</taxon>
        <taxon>Pestalotiopsis</taxon>
    </lineage>
</organism>
<evidence type="ECO:0000256" key="1">
    <source>
        <dbReference type="SAM" id="MobiDB-lite"/>
    </source>
</evidence>